<organism evidence="8 9">
    <name type="scientific">Patulibacter brassicae</name>
    <dbReference type="NCBI Taxonomy" id="1705717"/>
    <lineage>
        <taxon>Bacteria</taxon>
        <taxon>Bacillati</taxon>
        <taxon>Actinomycetota</taxon>
        <taxon>Thermoleophilia</taxon>
        <taxon>Solirubrobacterales</taxon>
        <taxon>Patulibacteraceae</taxon>
        <taxon>Patulibacter</taxon>
    </lineage>
</organism>
<evidence type="ECO:0000256" key="5">
    <source>
        <dbReference type="PROSITE-ProRule" id="PRU00335"/>
    </source>
</evidence>
<evidence type="ECO:0000313" key="9">
    <source>
        <dbReference type="Proteomes" id="UP001277761"/>
    </source>
</evidence>
<keyword evidence="1" id="KW-0678">Repressor</keyword>
<keyword evidence="3 5" id="KW-0238">DNA-binding</keyword>
<evidence type="ECO:0000259" key="7">
    <source>
        <dbReference type="PROSITE" id="PS50977"/>
    </source>
</evidence>
<keyword evidence="4" id="KW-0804">Transcription</keyword>
<dbReference type="Proteomes" id="UP001277761">
    <property type="component" value="Unassembled WGS sequence"/>
</dbReference>
<dbReference type="EMBL" id="JAXAVX010000004">
    <property type="protein sequence ID" value="MDX8152044.1"/>
    <property type="molecule type" value="Genomic_DNA"/>
</dbReference>
<evidence type="ECO:0000256" key="4">
    <source>
        <dbReference type="ARBA" id="ARBA00023163"/>
    </source>
</evidence>
<evidence type="ECO:0000256" key="1">
    <source>
        <dbReference type="ARBA" id="ARBA00022491"/>
    </source>
</evidence>
<dbReference type="Gene3D" id="1.10.10.60">
    <property type="entry name" value="Homeodomain-like"/>
    <property type="match status" value="1"/>
</dbReference>
<keyword evidence="9" id="KW-1185">Reference proteome</keyword>
<dbReference type="SUPFAM" id="SSF46689">
    <property type="entry name" value="Homeodomain-like"/>
    <property type="match status" value="1"/>
</dbReference>
<dbReference type="PANTHER" id="PTHR47506">
    <property type="entry name" value="TRANSCRIPTIONAL REGULATORY PROTEIN"/>
    <property type="match status" value="1"/>
</dbReference>
<comment type="caution">
    <text evidence="8">The sequence shown here is derived from an EMBL/GenBank/DDBJ whole genome shotgun (WGS) entry which is preliminary data.</text>
</comment>
<dbReference type="InterPro" id="IPR036271">
    <property type="entry name" value="Tet_transcr_reg_TetR-rel_C_sf"/>
</dbReference>
<protein>
    <submittedName>
        <fullName evidence="8">TetR/AcrR family transcriptional regulator</fullName>
    </submittedName>
</protein>
<name>A0ABU4VLS4_9ACTN</name>
<dbReference type="SUPFAM" id="SSF48498">
    <property type="entry name" value="Tetracyclin repressor-like, C-terminal domain"/>
    <property type="match status" value="1"/>
</dbReference>
<dbReference type="PANTHER" id="PTHR47506:SF6">
    <property type="entry name" value="HTH-TYPE TRANSCRIPTIONAL REPRESSOR NEMR"/>
    <property type="match status" value="1"/>
</dbReference>
<proteinExistence type="predicted"/>
<dbReference type="RefSeq" id="WP_319954199.1">
    <property type="nucleotide sequence ID" value="NZ_JAXAVX010000004.1"/>
</dbReference>
<accession>A0ABU4VLS4</accession>
<dbReference type="InterPro" id="IPR009057">
    <property type="entry name" value="Homeodomain-like_sf"/>
</dbReference>
<evidence type="ECO:0000256" key="3">
    <source>
        <dbReference type="ARBA" id="ARBA00023125"/>
    </source>
</evidence>
<gene>
    <name evidence="8" type="ORF">SK069_10600</name>
</gene>
<reference evidence="8 9" key="1">
    <citation type="submission" date="2023-11" db="EMBL/GenBank/DDBJ databases">
        <authorList>
            <person name="Xu M."/>
            <person name="Jiang T."/>
        </authorList>
    </citation>
    <scope>NUCLEOTIDE SEQUENCE [LARGE SCALE GENOMIC DNA]</scope>
    <source>
        <strain evidence="8 9">SD</strain>
    </source>
</reference>
<dbReference type="PROSITE" id="PS50977">
    <property type="entry name" value="HTH_TETR_2"/>
    <property type="match status" value="1"/>
</dbReference>
<evidence type="ECO:0000256" key="2">
    <source>
        <dbReference type="ARBA" id="ARBA00023015"/>
    </source>
</evidence>
<dbReference type="InterPro" id="IPR039538">
    <property type="entry name" value="BetI_C"/>
</dbReference>
<feature type="region of interest" description="Disordered" evidence="6">
    <location>
        <begin position="1"/>
        <end position="26"/>
    </location>
</feature>
<keyword evidence="2" id="KW-0805">Transcription regulation</keyword>
<dbReference type="Gene3D" id="1.10.357.10">
    <property type="entry name" value="Tetracycline Repressor, domain 2"/>
    <property type="match status" value="1"/>
</dbReference>
<dbReference type="PRINTS" id="PR00455">
    <property type="entry name" value="HTHTETR"/>
</dbReference>
<dbReference type="InterPro" id="IPR001647">
    <property type="entry name" value="HTH_TetR"/>
</dbReference>
<evidence type="ECO:0000313" key="8">
    <source>
        <dbReference type="EMBL" id="MDX8152044.1"/>
    </source>
</evidence>
<dbReference type="Pfam" id="PF13977">
    <property type="entry name" value="TetR_C_6"/>
    <property type="match status" value="1"/>
</dbReference>
<evidence type="ECO:0000256" key="6">
    <source>
        <dbReference type="SAM" id="MobiDB-lite"/>
    </source>
</evidence>
<sequence length="218" mass="24136">MSAGEAAGDAPGTGRLTRKQQQAHTRSCLLHSATRVLTRRGMHRASIDEIAQDAGFTKGAFYANFKSKEELFLAMLDERFAARLAELDRVMDTDASVEDQAQNAGMDFVRAIQGEQEWGRLFFEFAVHASRDEEFRAEFTTRVRALRHRIATRLEERLEGLDWTPPISTEEAARLTFAMANGVALENLIDPGSVSPELNGTMLTAFFVGLRAASTPSP</sequence>
<dbReference type="Pfam" id="PF00440">
    <property type="entry name" value="TetR_N"/>
    <property type="match status" value="1"/>
</dbReference>
<feature type="DNA-binding region" description="H-T-H motif" evidence="5">
    <location>
        <begin position="46"/>
        <end position="65"/>
    </location>
</feature>
<feature type="domain" description="HTH tetR-type" evidence="7">
    <location>
        <begin position="23"/>
        <end position="83"/>
    </location>
</feature>